<evidence type="ECO:0000256" key="1">
    <source>
        <dbReference type="SAM" id="MobiDB-lite"/>
    </source>
</evidence>
<comment type="caution">
    <text evidence="3">The sequence shown here is derived from an EMBL/GenBank/DDBJ whole genome shotgun (WGS) entry which is preliminary data.</text>
</comment>
<name>A0A4R7CAG4_9HYPH</name>
<dbReference type="RefSeq" id="WP_133768946.1">
    <property type="nucleotide sequence ID" value="NZ_SNZR01000011.1"/>
</dbReference>
<evidence type="ECO:0000313" key="3">
    <source>
        <dbReference type="EMBL" id="TDR93996.1"/>
    </source>
</evidence>
<keyword evidence="4" id="KW-1185">Reference proteome</keyword>
<organism evidence="3 4">
    <name type="scientific">Enterovirga rhinocerotis</name>
    <dbReference type="NCBI Taxonomy" id="1339210"/>
    <lineage>
        <taxon>Bacteria</taxon>
        <taxon>Pseudomonadati</taxon>
        <taxon>Pseudomonadota</taxon>
        <taxon>Alphaproteobacteria</taxon>
        <taxon>Hyphomicrobiales</taxon>
        <taxon>Methylobacteriaceae</taxon>
        <taxon>Enterovirga</taxon>
    </lineage>
</organism>
<gene>
    <name evidence="3" type="ORF">EV668_1265</name>
</gene>
<evidence type="ECO:0000256" key="2">
    <source>
        <dbReference type="SAM" id="SignalP"/>
    </source>
</evidence>
<dbReference type="AlphaFoldDB" id="A0A4R7CAG4"/>
<reference evidence="3 4" key="1">
    <citation type="submission" date="2019-03" db="EMBL/GenBank/DDBJ databases">
        <title>Genomic Encyclopedia of Type Strains, Phase IV (KMG-IV): sequencing the most valuable type-strain genomes for metagenomic binning, comparative biology and taxonomic classification.</title>
        <authorList>
            <person name="Goeker M."/>
        </authorList>
    </citation>
    <scope>NUCLEOTIDE SEQUENCE [LARGE SCALE GENOMIC DNA]</scope>
    <source>
        <strain evidence="3 4">DSM 25903</strain>
    </source>
</reference>
<proteinExistence type="predicted"/>
<keyword evidence="2" id="KW-0732">Signal</keyword>
<feature type="region of interest" description="Disordered" evidence="1">
    <location>
        <begin position="147"/>
        <end position="166"/>
    </location>
</feature>
<feature type="signal peptide" evidence="2">
    <location>
        <begin position="1"/>
        <end position="28"/>
    </location>
</feature>
<feature type="chain" id="PRO_5020394407" description="Protease inhibitor Inh" evidence="2">
    <location>
        <begin position="29"/>
        <end position="166"/>
    </location>
</feature>
<evidence type="ECO:0008006" key="5">
    <source>
        <dbReference type="Google" id="ProtNLM"/>
    </source>
</evidence>
<protein>
    <recommendedName>
        <fullName evidence="5">Protease inhibitor Inh</fullName>
    </recommendedName>
</protein>
<dbReference type="Proteomes" id="UP000295122">
    <property type="component" value="Unassembled WGS sequence"/>
</dbReference>
<dbReference type="OrthoDB" id="1818119at2"/>
<sequence length="166" mass="17733">MVGRRLELPFRAALAAIGLAALLGPVSAEPAAGNAGLVGTWSGEYVCNQGLTGLTLSITRGNPQDVRALFHFYEAPTNPGVPTGCFEMEGSFDPVTGRLALQAGRWLLRPEGYVTVDFLGHVARDGRRFEGRVAGLNCTTFELARRPSPSPVPRACRPRNDTVAAR</sequence>
<dbReference type="EMBL" id="SNZR01000011">
    <property type="protein sequence ID" value="TDR93996.1"/>
    <property type="molecule type" value="Genomic_DNA"/>
</dbReference>
<accession>A0A4R7CAG4</accession>
<evidence type="ECO:0000313" key="4">
    <source>
        <dbReference type="Proteomes" id="UP000295122"/>
    </source>
</evidence>